<dbReference type="RefSeq" id="WP_182323967.1">
    <property type="nucleotide sequence ID" value="NZ_JACGDE010000013.1"/>
</dbReference>
<dbReference type="AlphaFoldDB" id="A0A7W2PZT5"/>
<feature type="transmembrane region" description="Helical" evidence="6">
    <location>
        <begin position="44"/>
        <end position="61"/>
    </location>
</feature>
<reference evidence="8 9" key="1">
    <citation type="submission" date="2020-07" db="EMBL/GenBank/DDBJ databases">
        <title>Diversity of carbapenemase encoding genes among Pseudomonas putida group clinical isolates in a tertiary Brazilian hospital.</title>
        <authorList>
            <person name="Alberto-Lei F."/>
            <person name="Nodari C.S."/>
            <person name="Streling A.P."/>
            <person name="Paulino J.T."/>
            <person name="Bessa-Neto F.O."/>
            <person name="Cayo R."/>
            <person name="Gales A.C."/>
        </authorList>
    </citation>
    <scope>NUCLEOTIDE SEQUENCE [LARGE SCALE GENOMIC DNA]</scope>
    <source>
        <strain evidence="8 9">14802</strain>
    </source>
</reference>
<dbReference type="PANTHER" id="PTHR43124">
    <property type="entry name" value="PURINE EFFLUX PUMP PBUE"/>
    <property type="match status" value="1"/>
</dbReference>
<evidence type="ECO:0000256" key="2">
    <source>
        <dbReference type="ARBA" id="ARBA00022475"/>
    </source>
</evidence>
<accession>A0A7W2PZT5</accession>
<dbReference type="PROSITE" id="PS50850">
    <property type="entry name" value="MFS"/>
    <property type="match status" value="1"/>
</dbReference>
<dbReference type="GO" id="GO:0022857">
    <property type="term" value="F:transmembrane transporter activity"/>
    <property type="evidence" value="ECO:0007669"/>
    <property type="project" value="InterPro"/>
</dbReference>
<organism evidence="8 9">
    <name type="scientific">Pseudomonas mosselii</name>
    <dbReference type="NCBI Taxonomy" id="78327"/>
    <lineage>
        <taxon>Bacteria</taxon>
        <taxon>Pseudomonadati</taxon>
        <taxon>Pseudomonadota</taxon>
        <taxon>Gammaproteobacteria</taxon>
        <taxon>Pseudomonadales</taxon>
        <taxon>Pseudomonadaceae</taxon>
        <taxon>Pseudomonas</taxon>
    </lineage>
</organism>
<feature type="transmembrane region" description="Helical" evidence="6">
    <location>
        <begin position="352"/>
        <end position="371"/>
    </location>
</feature>
<gene>
    <name evidence="8" type="ORF">H4C75_19240</name>
</gene>
<evidence type="ECO:0000313" key="8">
    <source>
        <dbReference type="EMBL" id="MBA6066876.1"/>
    </source>
</evidence>
<feature type="transmembrane region" description="Helical" evidence="6">
    <location>
        <begin position="206"/>
        <end position="227"/>
    </location>
</feature>
<comment type="caution">
    <text evidence="8">The sequence shown here is derived from an EMBL/GenBank/DDBJ whole genome shotgun (WGS) entry which is preliminary data.</text>
</comment>
<evidence type="ECO:0000259" key="7">
    <source>
        <dbReference type="PROSITE" id="PS50850"/>
    </source>
</evidence>
<keyword evidence="2" id="KW-1003">Cell membrane</keyword>
<evidence type="ECO:0000313" key="9">
    <source>
        <dbReference type="Proteomes" id="UP000541770"/>
    </source>
</evidence>
<dbReference type="PANTHER" id="PTHR43124:SF3">
    <property type="entry name" value="CHLORAMPHENICOL EFFLUX PUMP RV0191"/>
    <property type="match status" value="1"/>
</dbReference>
<keyword evidence="4 6" id="KW-1133">Transmembrane helix</keyword>
<dbReference type="Proteomes" id="UP000541770">
    <property type="component" value="Unassembled WGS sequence"/>
</dbReference>
<evidence type="ECO:0000256" key="3">
    <source>
        <dbReference type="ARBA" id="ARBA00022692"/>
    </source>
</evidence>
<sequence>MLSRSWLALATALLMFPQVAETLYSPALVSLAEAFAVSPAQASLTLSLYFFAFAAGVLAWGRACDLWGRRPTMLAGLQLYAGAALAALLATDFSQLLLARIVAAFAAAVGSVVTQTVLRDRHAGPDLARVFSLIGVCLALSPALGLMSGAWLDRLFGYHGVLASQLLMAALLLGWSWRGLPETRPATQATPAFGQVLRRLLRDRRVLLASALVAVFNISVFSWYSLAPFVFERLGASPWMGYSGAALALGSLLGARLNAWLLQRGVAMACLLRLACLLDLLAALALLGLGDSLWTVLAMALVMFAFAMGIPLVLGSALVDYADCRGTAGALFGLFYYLQIGAGLLLAGACQAMGGTLFVCAMAAWALAIGYEQPGRALLHSRG</sequence>
<evidence type="ECO:0000256" key="4">
    <source>
        <dbReference type="ARBA" id="ARBA00022989"/>
    </source>
</evidence>
<dbReference type="EMBL" id="JACGDE010000013">
    <property type="protein sequence ID" value="MBA6066876.1"/>
    <property type="molecule type" value="Genomic_DNA"/>
</dbReference>
<evidence type="ECO:0000256" key="5">
    <source>
        <dbReference type="ARBA" id="ARBA00023136"/>
    </source>
</evidence>
<dbReference type="InterPro" id="IPR036259">
    <property type="entry name" value="MFS_trans_sf"/>
</dbReference>
<evidence type="ECO:0000256" key="1">
    <source>
        <dbReference type="ARBA" id="ARBA00004651"/>
    </source>
</evidence>
<evidence type="ECO:0000256" key="6">
    <source>
        <dbReference type="SAM" id="Phobius"/>
    </source>
</evidence>
<dbReference type="InterPro" id="IPR050189">
    <property type="entry name" value="MFS_Efflux_Transporters"/>
</dbReference>
<dbReference type="InterPro" id="IPR011701">
    <property type="entry name" value="MFS"/>
</dbReference>
<feature type="transmembrane region" description="Helical" evidence="6">
    <location>
        <begin position="130"/>
        <end position="152"/>
    </location>
</feature>
<dbReference type="Gene3D" id="1.20.1720.10">
    <property type="entry name" value="Multidrug resistance protein D"/>
    <property type="match status" value="1"/>
</dbReference>
<protein>
    <submittedName>
        <fullName evidence="8">MFS transporter</fullName>
    </submittedName>
</protein>
<feature type="transmembrane region" description="Helical" evidence="6">
    <location>
        <begin position="326"/>
        <end position="346"/>
    </location>
</feature>
<feature type="transmembrane region" description="Helical" evidence="6">
    <location>
        <begin position="97"/>
        <end position="118"/>
    </location>
</feature>
<feature type="transmembrane region" description="Helical" evidence="6">
    <location>
        <begin position="158"/>
        <end position="177"/>
    </location>
</feature>
<feature type="transmembrane region" description="Helical" evidence="6">
    <location>
        <begin position="293"/>
        <end position="314"/>
    </location>
</feature>
<dbReference type="InterPro" id="IPR020846">
    <property type="entry name" value="MFS_dom"/>
</dbReference>
<keyword evidence="5 6" id="KW-0472">Membrane</keyword>
<feature type="transmembrane region" description="Helical" evidence="6">
    <location>
        <begin position="239"/>
        <end position="259"/>
    </location>
</feature>
<name>A0A7W2PZT5_9PSED</name>
<feature type="transmembrane region" description="Helical" evidence="6">
    <location>
        <begin position="73"/>
        <end position="91"/>
    </location>
</feature>
<keyword evidence="3 6" id="KW-0812">Transmembrane</keyword>
<dbReference type="SUPFAM" id="SSF103473">
    <property type="entry name" value="MFS general substrate transporter"/>
    <property type="match status" value="1"/>
</dbReference>
<dbReference type="Pfam" id="PF07690">
    <property type="entry name" value="MFS_1"/>
    <property type="match status" value="1"/>
</dbReference>
<dbReference type="GO" id="GO:0005886">
    <property type="term" value="C:plasma membrane"/>
    <property type="evidence" value="ECO:0007669"/>
    <property type="project" value="UniProtKB-SubCell"/>
</dbReference>
<feature type="transmembrane region" description="Helical" evidence="6">
    <location>
        <begin position="266"/>
        <end position="287"/>
    </location>
</feature>
<proteinExistence type="predicted"/>
<feature type="domain" description="Major facilitator superfamily (MFS) profile" evidence="7">
    <location>
        <begin position="1"/>
        <end position="383"/>
    </location>
</feature>
<comment type="subcellular location">
    <subcellularLocation>
        <location evidence="1">Cell membrane</location>
        <topology evidence="1">Multi-pass membrane protein</topology>
    </subcellularLocation>
</comment>